<evidence type="ECO:0000259" key="3">
    <source>
        <dbReference type="PROSITE" id="PS51272"/>
    </source>
</evidence>
<proteinExistence type="predicted"/>
<dbReference type="PROSITE" id="PS50022">
    <property type="entry name" value="FA58C_3"/>
    <property type="match status" value="1"/>
</dbReference>
<comment type="caution">
    <text evidence="4">The sequence shown here is derived from an EMBL/GenBank/DDBJ whole genome shotgun (WGS) entry which is preliminary data.</text>
</comment>
<feature type="non-terminal residue" evidence="4">
    <location>
        <position position="1"/>
    </location>
</feature>
<dbReference type="AlphaFoldDB" id="A0A943Z7U9"/>
<gene>
    <name evidence="4" type="ORF">KH142_06220</name>
</gene>
<name>A0A943Z7U9_9ACTN</name>
<dbReference type="Pfam" id="PF00754">
    <property type="entry name" value="F5_F8_type_C"/>
    <property type="match status" value="1"/>
</dbReference>
<accession>A0A943Z7U9</accession>
<evidence type="ECO:0000256" key="1">
    <source>
        <dbReference type="SAM" id="MobiDB-lite"/>
    </source>
</evidence>
<feature type="domain" description="SLH" evidence="3">
    <location>
        <begin position="603"/>
        <end position="661"/>
    </location>
</feature>
<feature type="domain" description="F5/8 type C" evidence="2">
    <location>
        <begin position="395"/>
        <end position="548"/>
    </location>
</feature>
<feature type="compositionally biased region" description="Gly residues" evidence="1">
    <location>
        <begin position="576"/>
        <end position="597"/>
    </location>
</feature>
<feature type="domain" description="SLH" evidence="3">
    <location>
        <begin position="662"/>
        <end position="727"/>
    </location>
</feature>
<feature type="region of interest" description="Disordered" evidence="1">
    <location>
        <begin position="571"/>
        <end position="597"/>
    </location>
</feature>
<dbReference type="InterPro" id="IPR008979">
    <property type="entry name" value="Galactose-bd-like_sf"/>
</dbReference>
<dbReference type="EMBL" id="JAGZSV010000106">
    <property type="protein sequence ID" value="MBS6941059.1"/>
    <property type="molecule type" value="Genomic_DNA"/>
</dbReference>
<dbReference type="Gene3D" id="2.60.120.260">
    <property type="entry name" value="Galactose-binding domain-like"/>
    <property type="match status" value="1"/>
</dbReference>
<evidence type="ECO:0000313" key="4">
    <source>
        <dbReference type="EMBL" id="MBS6941059.1"/>
    </source>
</evidence>
<dbReference type="SUPFAM" id="SSF49785">
    <property type="entry name" value="Galactose-binding domain-like"/>
    <property type="match status" value="1"/>
</dbReference>
<evidence type="ECO:0000259" key="2">
    <source>
        <dbReference type="PROSITE" id="PS50022"/>
    </source>
</evidence>
<organism evidence="4 5">
    <name type="scientific">Slackia piriformis</name>
    <dbReference type="NCBI Taxonomy" id="626934"/>
    <lineage>
        <taxon>Bacteria</taxon>
        <taxon>Bacillati</taxon>
        <taxon>Actinomycetota</taxon>
        <taxon>Coriobacteriia</taxon>
        <taxon>Eggerthellales</taxon>
        <taxon>Eggerthellaceae</taxon>
        <taxon>Slackia</taxon>
    </lineage>
</organism>
<reference evidence="4" key="1">
    <citation type="submission" date="2021-02" db="EMBL/GenBank/DDBJ databases">
        <title>Infant gut strain persistence is associated with maternal origin, phylogeny, and functional potential including surface adhesion and iron acquisition.</title>
        <authorList>
            <person name="Lou Y.C."/>
        </authorList>
    </citation>
    <scope>NUCLEOTIDE SEQUENCE</scope>
    <source>
        <strain evidence="4">L2_039_000G1_dasL2_039_000G1_concoct_11</strain>
    </source>
</reference>
<protein>
    <submittedName>
        <fullName evidence="4">S-layer homology domain-containing protein</fullName>
    </submittedName>
</protein>
<dbReference type="Proteomes" id="UP000727506">
    <property type="component" value="Unassembled WGS sequence"/>
</dbReference>
<dbReference type="InterPro" id="IPR001119">
    <property type="entry name" value="SLH_dom"/>
</dbReference>
<sequence length="792" mass="84694">ERGGVCGAIGKTSENLSGIVGLPGATCGQPAHAAAVRYQWIGSGDDRRKGYTVQNDAGYGWLQLQVPEENHKLCGWEEVHRQNGDGSDGSTRWGGGPYILLAQDVLDDMDGLTKVFELRALADAQASDEDKLVAIDAALEAQPFNQDAMLAKVGLYEKKKASAEEWRSLAEEVAAGFAWYPLPMHSFMKLIEQKASSAGIDVVSDVETLRLEALTGARQATSDDVADPDACKQVAGGLLNKQDAKLATFSFDGEHAGEIVLGPQLSNSVVEWEYAVDGSTWVGVSGNRHSYKLPEEDVAKINASDDILVRFKGASFSTTIDITEGVKPEGYTLNHPERRIYTKDGKPLSSIEAQIDGEWVALGEDVKLPEKGEFSIRSAATGTVLASKGDQTQVCSFDSRYDVEGSKAVPASELKVNGRSSEHSDGERAALAVDGYLGADQFWHNNWSGDENAYITIDLGRERTITDIDYWNHGWNTHGMVWKGEISFAGEQSGLDEGAEVPAERFSQPAAFSFDWSNEGGPYAKNGRTCRLTLDEPTKARYVRIRATEAVTDDKNKPPLFTASEFQFYEDADATGPGGGDGGSGGDGNGGSDGNGNGGNVHVEDIYSDVAADAWYAGAALWAYEEGVMTGVAPGVFGPEEAVTRGMLATTLHRMAGTPAAQDAGFQDVDRDAYYAEAVDWAADAGVVTGYGDDGVLFGPEDAMTREQLAAMLFRYADKVADVDTSKRADLSAYADADDMTPYARDAVSWAVAEGLIRGIADSDVLAPVDGATRAQVATVLMRFDALMGGRA</sequence>
<feature type="domain" description="SLH" evidence="3">
    <location>
        <begin position="731"/>
        <end position="792"/>
    </location>
</feature>
<dbReference type="PROSITE" id="PS51272">
    <property type="entry name" value="SLH"/>
    <property type="match status" value="3"/>
</dbReference>
<evidence type="ECO:0000313" key="5">
    <source>
        <dbReference type="Proteomes" id="UP000727506"/>
    </source>
</evidence>
<dbReference type="InterPro" id="IPR000421">
    <property type="entry name" value="FA58C"/>
</dbReference>
<dbReference type="Pfam" id="PF00395">
    <property type="entry name" value="SLH"/>
    <property type="match status" value="3"/>
</dbReference>